<gene>
    <name evidence="1" type="ORF">GCM10022423_35940</name>
</gene>
<evidence type="ECO:0000313" key="2">
    <source>
        <dbReference type="Proteomes" id="UP001500748"/>
    </source>
</evidence>
<organism evidence="1 2">
    <name type="scientific">Flavobacterium ginsengiterrae</name>
    <dbReference type="NCBI Taxonomy" id="871695"/>
    <lineage>
        <taxon>Bacteria</taxon>
        <taxon>Pseudomonadati</taxon>
        <taxon>Bacteroidota</taxon>
        <taxon>Flavobacteriia</taxon>
        <taxon>Flavobacteriales</taxon>
        <taxon>Flavobacteriaceae</taxon>
        <taxon>Flavobacterium</taxon>
    </lineage>
</organism>
<evidence type="ECO:0008006" key="3">
    <source>
        <dbReference type="Google" id="ProtNLM"/>
    </source>
</evidence>
<reference evidence="2" key="1">
    <citation type="journal article" date="2019" name="Int. J. Syst. Evol. Microbiol.">
        <title>The Global Catalogue of Microorganisms (GCM) 10K type strain sequencing project: providing services to taxonomists for standard genome sequencing and annotation.</title>
        <authorList>
            <consortium name="The Broad Institute Genomics Platform"/>
            <consortium name="The Broad Institute Genome Sequencing Center for Infectious Disease"/>
            <person name="Wu L."/>
            <person name="Ma J."/>
        </authorList>
    </citation>
    <scope>NUCLEOTIDE SEQUENCE [LARGE SCALE GENOMIC DNA]</scope>
    <source>
        <strain evidence="2">JCM 17337</strain>
    </source>
</reference>
<sequence length="72" mass="8261">MKDESPKQKPAKMCYEHIGGKLGQLLAVSFAEKGWIEKKNNSDKHFYITDLGEKEFTKLGIDIAEVKDIKKY</sequence>
<dbReference type="EMBL" id="BAABDU010000006">
    <property type="protein sequence ID" value="GAA3777334.1"/>
    <property type="molecule type" value="Genomic_DNA"/>
</dbReference>
<dbReference type="Proteomes" id="UP001500748">
    <property type="component" value="Unassembled WGS sequence"/>
</dbReference>
<accession>A0ABP7GW64</accession>
<proteinExistence type="predicted"/>
<evidence type="ECO:0000313" key="1">
    <source>
        <dbReference type="EMBL" id="GAA3777334.1"/>
    </source>
</evidence>
<dbReference type="RefSeq" id="WP_345146007.1">
    <property type="nucleotide sequence ID" value="NZ_BAABDU010000006.1"/>
</dbReference>
<name>A0ABP7GW64_9FLAO</name>
<protein>
    <recommendedName>
        <fullName evidence="3">ArsR family transcriptional regulator</fullName>
    </recommendedName>
</protein>
<comment type="caution">
    <text evidence="1">The sequence shown here is derived from an EMBL/GenBank/DDBJ whole genome shotgun (WGS) entry which is preliminary data.</text>
</comment>
<keyword evidence="2" id="KW-1185">Reference proteome</keyword>